<protein>
    <submittedName>
        <fullName evidence="8">Uncharacterized protein</fullName>
    </submittedName>
</protein>
<reference evidence="8 9" key="1">
    <citation type="submission" date="2024-12" db="EMBL/GenBank/DDBJ databases">
        <title>The unique morphological basis and parallel evolutionary history of personate flowers in Penstemon.</title>
        <authorList>
            <person name="Depatie T.H."/>
            <person name="Wessinger C.A."/>
        </authorList>
    </citation>
    <scope>NUCLEOTIDE SEQUENCE [LARGE SCALE GENOMIC DNA]</scope>
    <source>
        <strain evidence="8">WTNN_2</strain>
        <tissue evidence="8">Leaf</tissue>
    </source>
</reference>
<evidence type="ECO:0000313" key="8">
    <source>
        <dbReference type="EMBL" id="KAL3829147.1"/>
    </source>
</evidence>
<dbReference type="InterPro" id="IPR000109">
    <property type="entry name" value="POT_fam"/>
</dbReference>
<keyword evidence="4 7" id="KW-1133">Transmembrane helix</keyword>
<dbReference type="GO" id="GO:0016020">
    <property type="term" value="C:membrane"/>
    <property type="evidence" value="ECO:0007669"/>
    <property type="project" value="UniProtKB-SubCell"/>
</dbReference>
<evidence type="ECO:0000256" key="4">
    <source>
        <dbReference type="ARBA" id="ARBA00022989"/>
    </source>
</evidence>
<dbReference type="EMBL" id="JBJXBP010000005">
    <property type="protein sequence ID" value="KAL3829147.1"/>
    <property type="molecule type" value="Genomic_DNA"/>
</dbReference>
<comment type="similarity">
    <text evidence="6">Belongs to the major facilitator superfamily. Phosphate:H(+) symporter (TC 2.A.1.9) family.</text>
</comment>
<dbReference type="Gene3D" id="1.20.1250.20">
    <property type="entry name" value="MFS general substrate transporter like domains"/>
    <property type="match status" value="1"/>
</dbReference>
<dbReference type="AlphaFoldDB" id="A0ABD3SYB7"/>
<feature type="transmembrane region" description="Helical" evidence="7">
    <location>
        <begin position="431"/>
        <end position="454"/>
    </location>
</feature>
<keyword evidence="3 7" id="KW-0812">Transmembrane</keyword>
<accession>A0ABD3SYB7</accession>
<feature type="transmembrane region" description="Helical" evidence="7">
    <location>
        <begin position="357"/>
        <end position="377"/>
    </location>
</feature>
<dbReference type="InterPro" id="IPR036259">
    <property type="entry name" value="MFS_trans_sf"/>
</dbReference>
<feature type="transmembrane region" description="Helical" evidence="7">
    <location>
        <begin position="89"/>
        <end position="110"/>
    </location>
</feature>
<dbReference type="SUPFAM" id="SSF103473">
    <property type="entry name" value="MFS general substrate transporter"/>
    <property type="match status" value="1"/>
</dbReference>
<comment type="caution">
    <text evidence="8">The sequence shown here is derived from an EMBL/GenBank/DDBJ whole genome shotgun (WGS) entry which is preliminary data.</text>
</comment>
<evidence type="ECO:0000256" key="6">
    <source>
        <dbReference type="ARBA" id="ARBA00044504"/>
    </source>
</evidence>
<dbReference type="Pfam" id="PF00854">
    <property type="entry name" value="PTR2"/>
    <property type="match status" value="1"/>
</dbReference>
<evidence type="ECO:0000256" key="7">
    <source>
        <dbReference type="SAM" id="Phobius"/>
    </source>
</evidence>
<evidence type="ECO:0000256" key="2">
    <source>
        <dbReference type="ARBA" id="ARBA00005982"/>
    </source>
</evidence>
<feature type="transmembrane region" description="Helical" evidence="7">
    <location>
        <begin position="21"/>
        <end position="44"/>
    </location>
</feature>
<feature type="transmembrane region" description="Helical" evidence="7">
    <location>
        <begin position="162"/>
        <end position="184"/>
    </location>
</feature>
<evidence type="ECO:0000256" key="5">
    <source>
        <dbReference type="ARBA" id="ARBA00023136"/>
    </source>
</evidence>
<feature type="transmembrane region" description="Helical" evidence="7">
    <location>
        <begin position="122"/>
        <end position="141"/>
    </location>
</feature>
<feature type="transmembrane region" description="Helical" evidence="7">
    <location>
        <begin position="190"/>
        <end position="209"/>
    </location>
</feature>
<sequence length="550" mass="61102">MNGSTSVDEAAQHPAARGRRGGLITFPFILGTMGGVSLGGGWVINLITCLKDEFHFKKVDAAKIYNYVNGSITMFPIVWAIIADSYVGCFSVIWFSSLISLLGTLLLLLLASMNQLKHYSQIEYPVLYIGLVLASLGNAGTRFTIAPMGADQLDNPKHQTVFFNWFIFTMYTANIISSTATVYVQENISWAWGFGLCILANVLGLALFLSGTRFYRLLKPKGSAYKNLARVVVAAIRKRKTILSLKSEDYYHSLEAKTPTNFFRFLNRAALITEGDTRAALITEGDIRSDHSITNPWKLCSVQQVEDLKGLIKIFPIWITGVVLSIPIAIQQSLFIFQAQTMNCDLGSHLKVPAASMQVFTLISTTITIIIVDRMLFPLWERLKHKPLTALQRVGIGHFFTILSMVVSGIVESKRLKIVKSNTLQNQSSAIVPMSVFWLVPQLSFVGMAEALHFAGQVSLYYQEFPESLKSTSTAAVAMSIGSAFYLSNPVIEVIRRVSGWLPDNMNNGRLDNVYWFCSTLGAINFACYLGCTLLYKYQNTQKTADDDKN</sequence>
<feature type="transmembrane region" description="Helical" evidence="7">
    <location>
        <begin position="64"/>
        <end position="82"/>
    </location>
</feature>
<feature type="transmembrane region" description="Helical" evidence="7">
    <location>
        <begin position="389"/>
        <end position="411"/>
    </location>
</feature>
<comment type="subcellular location">
    <subcellularLocation>
        <location evidence="1">Membrane</location>
        <topology evidence="1">Multi-pass membrane protein</topology>
    </subcellularLocation>
</comment>
<keyword evidence="5 7" id="KW-0472">Membrane</keyword>
<name>A0ABD3SYB7_9LAMI</name>
<feature type="transmembrane region" description="Helical" evidence="7">
    <location>
        <begin position="514"/>
        <end position="536"/>
    </location>
</feature>
<dbReference type="PANTHER" id="PTHR11654">
    <property type="entry name" value="OLIGOPEPTIDE TRANSPORTER-RELATED"/>
    <property type="match status" value="1"/>
</dbReference>
<feature type="transmembrane region" description="Helical" evidence="7">
    <location>
        <begin position="317"/>
        <end position="337"/>
    </location>
</feature>
<dbReference type="Proteomes" id="UP001634393">
    <property type="component" value="Unassembled WGS sequence"/>
</dbReference>
<evidence type="ECO:0000313" key="9">
    <source>
        <dbReference type="Proteomes" id="UP001634393"/>
    </source>
</evidence>
<gene>
    <name evidence="8" type="ORF">ACJIZ3_017949</name>
</gene>
<organism evidence="8 9">
    <name type="scientific">Penstemon smallii</name>
    <dbReference type="NCBI Taxonomy" id="265156"/>
    <lineage>
        <taxon>Eukaryota</taxon>
        <taxon>Viridiplantae</taxon>
        <taxon>Streptophyta</taxon>
        <taxon>Embryophyta</taxon>
        <taxon>Tracheophyta</taxon>
        <taxon>Spermatophyta</taxon>
        <taxon>Magnoliopsida</taxon>
        <taxon>eudicotyledons</taxon>
        <taxon>Gunneridae</taxon>
        <taxon>Pentapetalae</taxon>
        <taxon>asterids</taxon>
        <taxon>lamiids</taxon>
        <taxon>Lamiales</taxon>
        <taxon>Plantaginaceae</taxon>
        <taxon>Cheloneae</taxon>
        <taxon>Penstemon</taxon>
    </lineage>
</organism>
<comment type="similarity">
    <text evidence="2">Belongs to the major facilitator superfamily. Proton-dependent oligopeptide transporter (POT/PTR) (TC 2.A.17) family.</text>
</comment>
<keyword evidence="9" id="KW-1185">Reference proteome</keyword>
<evidence type="ECO:0000256" key="1">
    <source>
        <dbReference type="ARBA" id="ARBA00004141"/>
    </source>
</evidence>
<evidence type="ECO:0000256" key="3">
    <source>
        <dbReference type="ARBA" id="ARBA00022692"/>
    </source>
</evidence>
<proteinExistence type="inferred from homology"/>